<dbReference type="Proteomes" id="UP000009096">
    <property type="component" value="Chromosome 2"/>
</dbReference>
<dbReference type="GO" id="GO:0003824">
    <property type="term" value="F:catalytic activity"/>
    <property type="evidence" value="ECO:0007669"/>
    <property type="project" value="InterPro"/>
</dbReference>
<dbReference type="OrthoDB" id="20872at2759"/>
<name>W7M1G8_GIBM7</name>
<feature type="domain" description="Nucleoside phosphorylase" evidence="2">
    <location>
        <begin position="384"/>
        <end position="498"/>
    </location>
</feature>
<evidence type="ECO:0000313" key="4">
    <source>
        <dbReference type="Proteomes" id="UP000009096"/>
    </source>
</evidence>
<keyword evidence="4" id="KW-1185">Reference proteome</keyword>
<evidence type="ECO:0000256" key="1">
    <source>
        <dbReference type="SAM" id="MobiDB-lite"/>
    </source>
</evidence>
<gene>
    <name evidence="3" type="ORF">FVEG_15276</name>
</gene>
<accession>W7M1G8</accession>
<dbReference type="InterPro" id="IPR053137">
    <property type="entry name" value="NLR-like"/>
</dbReference>
<feature type="region of interest" description="Disordered" evidence="1">
    <location>
        <begin position="345"/>
        <end position="378"/>
    </location>
</feature>
<dbReference type="VEuPathDB" id="FungiDB:FVEG_15276"/>
<evidence type="ECO:0000259" key="2">
    <source>
        <dbReference type="Pfam" id="PF01048"/>
    </source>
</evidence>
<feature type="compositionally biased region" description="Polar residues" evidence="1">
    <location>
        <begin position="345"/>
        <end position="360"/>
    </location>
</feature>
<evidence type="ECO:0000313" key="3">
    <source>
        <dbReference type="EMBL" id="EWG41354.1"/>
    </source>
</evidence>
<protein>
    <recommendedName>
        <fullName evidence="2">Nucleoside phosphorylase domain-containing protein</fullName>
    </recommendedName>
</protein>
<dbReference type="GeneID" id="30072152"/>
<dbReference type="KEGG" id="fvr:FVEG_15276"/>
<sequence length="712" mass="79798">MTKLRRLLDEVHRQLEIPVEVLEQDYESVSSSVLMPQQMDQNYRIELEQLRRYLCVLISGETAPSSCWPYAMRSCFWGIPVLCRAPSVVLDPVSMKQQCLEFQEVCGLTGEDIYTADIWENTQLLEWARSNQSRLLLIQGGYESVTRLERFAAEIWEYLDSKKPTVAVLQCPASTDFFGVFDERELLRQIALQALRKVSLDQSILYLAYLAQVFAEASTCEDWFRILERIFSKLPSLVIIMTVTVLGERAEHTKAWPMQLEDWMGRLQKTCFPSVKALLIATHPLWVAPGTQPLLWVEKAPRIVLGDEMIRILGIGLQFGHQYPFSLPNQGRTTRKMFDMSQALQPSMTPEQPDQYTSTHEAPKAGSSESLQPTSSRSHPTQIDIAILCALTFEAEAVEELFDEPWTGGYNRSEGDTNTYTFGIIGRHGVVLVHMPGIGAIYSATIAAYCRSTFPRISLALMVGVCGCVPFSEDGTELLLGDVVISDGLVRYDFARQCPDGCLIKNSVSESARKLPVEILGYLAKLKGLNAQRRLRERANEHLATLSESFGVKSPGIEEDILFESTYHHRHHPPSSCNICIGDSDDLTGMVCAEARSAICKDLKCDIARSVPRKRQIEVPGKQTDVCPAVHFGKFGSGDKVMKSGEERDRIARGEGIIAFEMEGAGAWDTLPCVIIKGVCDYSDSHKHKRWQLYAALTAAAYAKAFLEGWRQ</sequence>
<dbReference type="AlphaFoldDB" id="W7M1G8"/>
<feature type="compositionally biased region" description="Polar residues" evidence="1">
    <location>
        <begin position="367"/>
        <end position="378"/>
    </location>
</feature>
<dbReference type="PANTHER" id="PTHR46082:SF6">
    <property type="entry name" value="AAA+ ATPASE DOMAIN-CONTAINING PROTEIN-RELATED"/>
    <property type="match status" value="1"/>
</dbReference>
<dbReference type="Pfam" id="PF01048">
    <property type="entry name" value="PNP_UDP_1"/>
    <property type="match status" value="1"/>
</dbReference>
<organism evidence="3 4">
    <name type="scientific">Gibberella moniliformis (strain M3125 / FGSC 7600)</name>
    <name type="common">Maize ear and stalk rot fungus</name>
    <name type="synonym">Fusarium verticillioides</name>
    <dbReference type="NCBI Taxonomy" id="334819"/>
    <lineage>
        <taxon>Eukaryota</taxon>
        <taxon>Fungi</taxon>
        <taxon>Dikarya</taxon>
        <taxon>Ascomycota</taxon>
        <taxon>Pezizomycotina</taxon>
        <taxon>Sordariomycetes</taxon>
        <taxon>Hypocreomycetidae</taxon>
        <taxon>Hypocreales</taxon>
        <taxon>Nectriaceae</taxon>
        <taxon>Fusarium</taxon>
        <taxon>Fusarium fujikuroi species complex</taxon>
    </lineage>
</organism>
<dbReference type="SUPFAM" id="SSF53167">
    <property type="entry name" value="Purine and uridine phosphorylases"/>
    <property type="match status" value="1"/>
</dbReference>
<proteinExistence type="predicted"/>
<dbReference type="InterPro" id="IPR035994">
    <property type="entry name" value="Nucleoside_phosphorylase_sf"/>
</dbReference>
<dbReference type="GO" id="GO:0009116">
    <property type="term" value="P:nucleoside metabolic process"/>
    <property type="evidence" value="ECO:0007669"/>
    <property type="project" value="InterPro"/>
</dbReference>
<dbReference type="Gene3D" id="3.40.50.1580">
    <property type="entry name" value="Nucleoside phosphorylase domain"/>
    <property type="match status" value="1"/>
</dbReference>
<dbReference type="EMBL" id="CM000579">
    <property type="protein sequence ID" value="EWG41354.1"/>
    <property type="molecule type" value="Genomic_DNA"/>
</dbReference>
<dbReference type="STRING" id="334819.W7M1G8"/>
<dbReference type="PANTHER" id="PTHR46082">
    <property type="entry name" value="ATP/GTP-BINDING PROTEIN-RELATED"/>
    <property type="match status" value="1"/>
</dbReference>
<dbReference type="RefSeq" id="XP_018747545.1">
    <property type="nucleotide sequence ID" value="XM_018904400.1"/>
</dbReference>
<reference evidence="3 4" key="1">
    <citation type="journal article" date="2010" name="Nature">
        <title>Comparative genomics reveals mobile pathogenicity chromosomes in Fusarium.</title>
        <authorList>
            <person name="Ma L.J."/>
            <person name="van der Does H.C."/>
            <person name="Borkovich K.A."/>
            <person name="Coleman J.J."/>
            <person name="Daboussi M.J."/>
            <person name="Di Pietro A."/>
            <person name="Dufresne M."/>
            <person name="Freitag M."/>
            <person name="Grabherr M."/>
            <person name="Henrissat B."/>
            <person name="Houterman P.M."/>
            <person name="Kang S."/>
            <person name="Shim W.B."/>
            <person name="Woloshuk C."/>
            <person name="Xie X."/>
            <person name="Xu J.R."/>
            <person name="Antoniw J."/>
            <person name="Baker S.E."/>
            <person name="Bluhm B.H."/>
            <person name="Breakspear A."/>
            <person name="Brown D.W."/>
            <person name="Butchko R.A."/>
            <person name="Chapman S."/>
            <person name="Coulson R."/>
            <person name="Coutinho P.M."/>
            <person name="Danchin E.G."/>
            <person name="Diener A."/>
            <person name="Gale L.R."/>
            <person name="Gardiner D.M."/>
            <person name="Goff S."/>
            <person name="Hammond-Kosack K.E."/>
            <person name="Hilburn K."/>
            <person name="Hua-Van A."/>
            <person name="Jonkers W."/>
            <person name="Kazan K."/>
            <person name="Kodira C.D."/>
            <person name="Koehrsen M."/>
            <person name="Kumar L."/>
            <person name="Lee Y.H."/>
            <person name="Li L."/>
            <person name="Manners J.M."/>
            <person name="Miranda-Saavedra D."/>
            <person name="Mukherjee M."/>
            <person name="Park G."/>
            <person name="Park J."/>
            <person name="Park S.Y."/>
            <person name="Proctor R.H."/>
            <person name="Regev A."/>
            <person name="Ruiz-Roldan M.C."/>
            <person name="Sain D."/>
            <person name="Sakthikumar S."/>
            <person name="Sykes S."/>
            <person name="Schwartz D.C."/>
            <person name="Turgeon B.G."/>
            <person name="Wapinski I."/>
            <person name="Yoder O."/>
            <person name="Young S."/>
            <person name="Zeng Q."/>
            <person name="Zhou S."/>
            <person name="Galagan J."/>
            <person name="Cuomo C.A."/>
            <person name="Kistler H.C."/>
            <person name="Rep M."/>
        </authorList>
    </citation>
    <scope>NUCLEOTIDE SEQUENCE [LARGE SCALE GENOMIC DNA]</scope>
    <source>
        <strain evidence="4">M3125 / FGSC 7600</strain>
    </source>
</reference>
<dbReference type="EMBL" id="DS022245">
    <property type="protein sequence ID" value="EWG41354.1"/>
    <property type="molecule type" value="Genomic_DNA"/>
</dbReference>
<dbReference type="InterPro" id="IPR000845">
    <property type="entry name" value="Nucleoside_phosphorylase_d"/>
</dbReference>